<protein>
    <submittedName>
        <fullName evidence="2">Uncharacterized protein</fullName>
    </submittedName>
</protein>
<comment type="caution">
    <text evidence="2">The sequence shown here is derived from an EMBL/GenBank/DDBJ whole genome shotgun (WGS) entry which is preliminary data.</text>
</comment>
<dbReference type="AlphaFoldDB" id="A0A210QK60"/>
<keyword evidence="3" id="KW-1185">Reference proteome</keyword>
<evidence type="ECO:0000313" key="3">
    <source>
        <dbReference type="Proteomes" id="UP000242188"/>
    </source>
</evidence>
<dbReference type="Gene3D" id="3.10.310.50">
    <property type="match status" value="1"/>
</dbReference>
<accession>A0A210QK60</accession>
<dbReference type="OrthoDB" id="8062037at2759"/>
<dbReference type="InterPro" id="IPR033438">
    <property type="entry name" value="MOLO1"/>
</dbReference>
<dbReference type="PANTHER" id="PTHR33748:SF5">
    <property type="entry name" value="GROUND-LIKE DOMAIN-CONTAINING PROTEIN"/>
    <property type="match status" value="1"/>
</dbReference>
<dbReference type="Proteomes" id="UP000242188">
    <property type="component" value="Unassembled WGS sequence"/>
</dbReference>
<sequence>MSDLMTIGNMVINGDNLDNVFQVNGTKQKLRELLAPDQRNSRQMLDCLVRKSTVARRFTCHPEETVSVEMEVLVMALLMVGACYGQNNDQATIMEWDASLMPDPYTNPKACGRYENKPAYVCDPNNLLPAKGADILDWLAEGTYLNDTMCPCSDWRCESTDAKPYGTIINVALVKKIKRPEGQDPTSENLLNAARQFTYTLTNERWNKGVCNNNIVIMYSAEDETLFTMAGKTSAQRLNNDVITEITNHHMRHFKNGRDLTAGLYSLIVDYRNVLRGEYQSWREFDKSQRPIGGGNVPVASVATFLSLAIAFVLSFRF</sequence>
<evidence type="ECO:0000256" key="1">
    <source>
        <dbReference type="SAM" id="Phobius"/>
    </source>
</evidence>
<dbReference type="GO" id="GO:0005892">
    <property type="term" value="C:acetylcholine-gated channel complex"/>
    <property type="evidence" value="ECO:0007669"/>
    <property type="project" value="InterPro"/>
</dbReference>
<feature type="transmembrane region" description="Helical" evidence="1">
    <location>
        <begin position="297"/>
        <end position="316"/>
    </location>
</feature>
<organism evidence="2 3">
    <name type="scientific">Mizuhopecten yessoensis</name>
    <name type="common">Japanese scallop</name>
    <name type="synonym">Patinopecten yessoensis</name>
    <dbReference type="NCBI Taxonomy" id="6573"/>
    <lineage>
        <taxon>Eukaryota</taxon>
        <taxon>Metazoa</taxon>
        <taxon>Spiralia</taxon>
        <taxon>Lophotrochozoa</taxon>
        <taxon>Mollusca</taxon>
        <taxon>Bivalvia</taxon>
        <taxon>Autobranchia</taxon>
        <taxon>Pteriomorphia</taxon>
        <taxon>Pectinida</taxon>
        <taxon>Pectinoidea</taxon>
        <taxon>Pectinidae</taxon>
        <taxon>Mizuhopecten</taxon>
    </lineage>
</organism>
<dbReference type="EMBL" id="NEDP02003316">
    <property type="protein sequence ID" value="OWF49001.1"/>
    <property type="molecule type" value="Genomic_DNA"/>
</dbReference>
<keyword evidence="1" id="KW-0472">Membrane</keyword>
<proteinExistence type="predicted"/>
<dbReference type="PANTHER" id="PTHR33748">
    <property type="entry name" value="PROTEIN CBG04600"/>
    <property type="match status" value="1"/>
</dbReference>
<evidence type="ECO:0000313" key="2">
    <source>
        <dbReference type="EMBL" id="OWF49001.1"/>
    </source>
</evidence>
<reference evidence="2 3" key="1">
    <citation type="journal article" date="2017" name="Nat. Ecol. Evol.">
        <title>Scallop genome provides insights into evolution of bilaterian karyotype and development.</title>
        <authorList>
            <person name="Wang S."/>
            <person name="Zhang J."/>
            <person name="Jiao W."/>
            <person name="Li J."/>
            <person name="Xun X."/>
            <person name="Sun Y."/>
            <person name="Guo X."/>
            <person name="Huan P."/>
            <person name="Dong B."/>
            <person name="Zhang L."/>
            <person name="Hu X."/>
            <person name="Sun X."/>
            <person name="Wang J."/>
            <person name="Zhao C."/>
            <person name="Wang Y."/>
            <person name="Wang D."/>
            <person name="Huang X."/>
            <person name="Wang R."/>
            <person name="Lv J."/>
            <person name="Li Y."/>
            <person name="Zhang Z."/>
            <person name="Liu B."/>
            <person name="Lu W."/>
            <person name="Hui Y."/>
            <person name="Liang J."/>
            <person name="Zhou Z."/>
            <person name="Hou R."/>
            <person name="Li X."/>
            <person name="Liu Y."/>
            <person name="Li H."/>
            <person name="Ning X."/>
            <person name="Lin Y."/>
            <person name="Zhao L."/>
            <person name="Xing Q."/>
            <person name="Dou J."/>
            <person name="Li Y."/>
            <person name="Mao J."/>
            <person name="Guo H."/>
            <person name="Dou H."/>
            <person name="Li T."/>
            <person name="Mu C."/>
            <person name="Jiang W."/>
            <person name="Fu Q."/>
            <person name="Fu X."/>
            <person name="Miao Y."/>
            <person name="Liu J."/>
            <person name="Yu Q."/>
            <person name="Li R."/>
            <person name="Liao H."/>
            <person name="Li X."/>
            <person name="Kong Y."/>
            <person name="Jiang Z."/>
            <person name="Chourrout D."/>
            <person name="Li R."/>
            <person name="Bao Z."/>
        </authorList>
    </citation>
    <scope>NUCLEOTIDE SEQUENCE [LARGE SCALE GENOMIC DNA]</scope>
    <source>
        <strain evidence="2 3">PY_sf001</strain>
    </source>
</reference>
<keyword evidence="1" id="KW-0812">Transmembrane</keyword>
<dbReference type="Pfam" id="PF17175">
    <property type="entry name" value="MOLO1"/>
    <property type="match status" value="1"/>
</dbReference>
<gene>
    <name evidence="2" type="ORF">KP79_PYT06962</name>
</gene>
<keyword evidence="1" id="KW-1133">Transmembrane helix</keyword>
<name>A0A210QK60_MIZYE</name>